<dbReference type="Gene3D" id="3.40.50.1820">
    <property type="entry name" value="alpha/beta hydrolase"/>
    <property type="match status" value="1"/>
</dbReference>
<proteinExistence type="predicted"/>
<accession>A0ABV6VAB8</accession>
<dbReference type="PANTHER" id="PTHR48098">
    <property type="entry name" value="ENTEROCHELIN ESTERASE-RELATED"/>
    <property type="match status" value="1"/>
</dbReference>
<keyword evidence="1" id="KW-0378">Hydrolase</keyword>
<sequence>MDLTSSRLEYAAGLLTLVCVCATVWLWPRLARRGVHWIAARLGMILASQLSVVLLVALMLNSYGDFYPTWHDLVGGSDGTVTIGRASGEEQAASLHGSKLVLAADSAALRRQPGLPQGPADQVGRYDAVTVVGTRSGISQQAYVYLPPQYFQARFQHTAFPVLTSYVGYPGSIQGVLAVLKLQQGAAKQMAAGRMQATVVVLISQTVAPPRDTDCVDVVGGPKVETYLSGDYRAALRSAYRVRPEPGAWGLIGFSEGGTCALETTMRHPDMFGAAVSLGGEYSDYETGQTGTLFGPAGPARTSLLNSYNLLWRLRNLAAPNVKVLVATTAHGERDYPATEEFLRLVRPPMQATPMVLSSGGHNFTTWQLELGPALTWISRQLLPPGPVAEPPAPRASATASASAAASRQARPAPQHRPVAEQPAVPG</sequence>
<gene>
    <name evidence="1" type="ORF">ACEZDG_15485</name>
</gene>
<organism evidence="1 2">
    <name type="scientific">Streptacidiphilus alkalitolerans</name>
    <dbReference type="NCBI Taxonomy" id="3342712"/>
    <lineage>
        <taxon>Bacteria</taxon>
        <taxon>Bacillati</taxon>
        <taxon>Actinomycetota</taxon>
        <taxon>Actinomycetes</taxon>
        <taxon>Kitasatosporales</taxon>
        <taxon>Streptomycetaceae</taxon>
        <taxon>Streptacidiphilus</taxon>
    </lineage>
</organism>
<name>A0ABV6VAB8_9ACTN</name>
<evidence type="ECO:0000313" key="1">
    <source>
        <dbReference type="EMBL" id="MFC1410670.1"/>
    </source>
</evidence>
<dbReference type="Pfam" id="PF00756">
    <property type="entry name" value="Esterase"/>
    <property type="match status" value="1"/>
</dbReference>
<dbReference type="PANTHER" id="PTHR48098:SF1">
    <property type="entry name" value="DIACYLGLYCEROL ACYLTRANSFERASE_MYCOLYLTRANSFERASE AG85A"/>
    <property type="match status" value="1"/>
</dbReference>
<evidence type="ECO:0000313" key="2">
    <source>
        <dbReference type="Proteomes" id="UP001592582"/>
    </source>
</evidence>
<dbReference type="InterPro" id="IPR050583">
    <property type="entry name" value="Mycobacterial_A85_antigen"/>
</dbReference>
<dbReference type="EMBL" id="JBHEZX010000006">
    <property type="protein sequence ID" value="MFC1410670.1"/>
    <property type="molecule type" value="Genomic_DNA"/>
</dbReference>
<comment type="caution">
    <text evidence="1">The sequence shown here is derived from an EMBL/GenBank/DDBJ whole genome shotgun (WGS) entry which is preliminary data.</text>
</comment>
<reference evidence="1 2" key="1">
    <citation type="submission" date="2024-09" db="EMBL/GenBank/DDBJ databases">
        <authorList>
            <person name="Lee S.D."/>
        </authorList>
    </citation>
    <scope>NUCLEOTIDE SEQUENCE [LARGE SCALE GENOMIC DNA]</scope>
    <source>
        <strain evidence="1 2">N1-1</strain>
    </source>
</reference>
<protein>
    <submittedName>
        <fullName evidence="1">Alpha/beta hydrolase</fullName>
    </submittedName>
</protein>
<dbReference type="InterPro" id="IPR000801">
    <property type="entry name" value="Esterase-like"/>
</dbReference>
<dbReference type="GO" id="GO:0016787">
    <property type="term" value="F:hydrolase activity"/>
    <property type="evidence" value="ECO:0007669"/>
    <property type="project" value="UniProtKB-KW"/>
</dbReference>
<dbReference type="Proteomes" id="UP001592582">
    <property type="component" value="Unassembled WGS sequence"/>
</dbReference>
<dbReference type="InterPro" id="IPR029058">
    <property type="entry name" value="AB_hydrolase_fold"/>
</dbReference>
<keyword evidence="2" id="KW-1185">Reference proteome</keyword>
<dbReference type="SUPFAM" id="SSF53474">
    <property type="entry name" value="alpha/beta-Hydrolases"/>
    <property type="match status" value="1"/>
</dbReference>